<feature type="non-terminal residue" evidence="2">
    <location>
        <position position="1"/>
    </location>
</feature>
<comment type="caution">
    <text evidence="2">The sequence shown here is derived from an EMBL/GenBank/DDBJ whole genome shotgun (WGS) entry which is preliminary data.</text>
</comment>
<accession>A0A2M7QGT4</accession>
<organism evidence="2 3">
    <name type="scientific">Candidatus Roizmanbacteria bacterium CG_4_10_14_0_8_um_filter_35_28</name>
    <dbReference type="NCBI Taxonomy" id="1974827"/>
    <lineage>
        <taxon>Bacteria</taxon>
        <taxon>Candidatus Roizmaniibacteriota</taxon>
    </lineage>
</organism>
<protein>
    <submittedName>
        <fullName evidence="2">Uncharacterized protein</fullName>
    </submittedName>
</protein>
<dbReference type="AlphaFoldDB" id="A0A2M7QGT4"/>
<proteinExistence type="predicted"/>
<evidence type="ECO:0000256" key="1">
    <source>
        <dbReference type="SAM" id="MobiDB-lite"/>
    </source>
</evidence>
<dbReference type="EMBL" id="PFLH01000027">
    <property type="protein sequence ID" value="PIY71141.1"/>
    <property type="molecule type" value="Genomic_DNA"/>
</dbReference>
<sequence length="245" mass="27502">TDVEETLYSTNKNNPDTDGDGVADGKEIINLTNPNSKEEGSVILSGLVSVYTDPVFNYSFFYPAGWIAKAIPETDNTEMMITTNTNEFFNITIVDNKGKLSPLEWYKKESPGAETALEETLIGGIPALFSPDRLTVYLSHEDRIYAFSYKIGLEKEANFKTTFKMMLKSWQFIEREQAHPDNTLIKYPDSGVVYLIEQGKKRAFKSGEIFEALGYKWENVIEIPVDETYPNGPEISSSATSSPQT</sequence>
<name>A0A2M7QGT4_9BACT</name>
<evidence type="ECO:0000313" key="2">
    <source>
        <dbReference type="EMBL" id="PIY71141.1"/>
    </source>
</evidence>
<dbReference type="Proteomes" id="UP000230344">
    <property type="component" value="Unassembled WGS sequence"/>
</dbReference>
<reference evidence="3" key="1">
    <citation type="submission" date="2017-09" db="EMBL/GenBank/DDBJ databases">
        <title>Depth-based differentiation of microbial function through sediment-hosted aquifers and enrichment of novel symbionts in the deep terrestrial subsurface.</title>
        <authorList>
            <person name="Probst A.J."/>
            <person name="Ladd B."/>
            <person name="Jarett J.K."/>
            <person name="Geller-Mcgrath D.E."/>
            <person name="Sieber C.M.K."/>
            <person name="Emerson J.B."/>
            <person name="Anantharaman K."/>
            <person name="Thomas B.C."/>
            <person name="Malmstrom R."/>
            <person name="Stieglmeier M."/>
            <person name="Klingl A."/>
            <person name="Woyke T."/>
            <person name="Ryan C.M."/>
            <person name="Banfield J.F."/>
        </authorList>
    </citation>
    <scope>NUCLEOTIDE SEQUENCE [LARGE SCALE GENOMIC DNA]</scope>
</reference>
<feature type="region of interest" description="Disordered" evidence="1">
    <location>
        <begin position="1"/>
        <end position="21"/>
    </location>
</feature>
<feature type="compositionally biased region" description="Polar residues" evidence="1">
    <location>
        <begin position="7"/>
        <end position="16"/>
    </location>
</feature>
<evidence type="ECO:0000313" key="3">
    <source>
        <dbReference type="Proteomes" id="UP000230344"/>
    </source>
</evidence>
<gene>
    <name evidence="2" type="ORF">COY88_01895</name>
</gene>